<dbReference type="EMBL" id="CAJNOW010018675">
    <property type="protein sequence ID" value="CAF1667101.1"/>
    <property type="molecule type" value="Genomic_DNA"/>
</dbReference>
<keyword evidence="1" id="KW-1133">Transmembrane helix</keyword>
<keyword evidence="1" id="KW-0472">Membrane</keyword>
<organism evidence="2 4">
    <name type="scientific">Rotaria magnacalcarata</name>
    <dbReference type="NCBI Taxonomy" id="392030"/>
    <lineage>
        <taxon>Eukaryota</taxon>
        <taxon>Metazoa</taxon>
        <taxon>Spiralia</taxon>
        <taxon>Gnathifera</taxon>
        <taxon>Rotifera</taxon>
        <taxon>Eurotatoria</taxon>
        <taxon>Bdelloidea</taxon>
        <taxon>Philodinida</taxon>
        <taxon>Philodinidae</taxon>
        <taxon>Rotaria</taxon>
    </lineage>
</organism>
<dbReference type="AlphaFoldDB" id="A0A816FWM0"/>
<gene>
    <name evidence="2" type="ORF">KQP761_LOCUS33346</name>
    <name evidence="3" type="ORF">MBJ925_LOCUS19075</name>
</gene>
<sequence>MCLTGKPKSALEYFHPGATAHTIYVAHSTRSGLSPSLVISSSRSLSQSAVRSARPTCLTRLLITLLIIVATTTTTAGTIIQQQLPLLSHASAGFGMKIDPAKIEKTIQ</sequence>
<feature type="transmembrane region" description="Helical" evidence="1">
    <location>
        <begin position="61"/>
        <end position="80"/>
    </location>
</feature>
<name>A0A816FWM0_9BILA</name>
<evidence type="ECO:0000256" key="1">
    <source>
        <dbReference type="SAM" id="Phobius"/>
    </source>
</evidence>
<protein>
    <submittedName>
        <fullName evidence="2">Uncharacterized protein</fullName>
    </submittedName>
</protein>
<dbReference type="EMBL" id="CAJNRE010009596">
    <property type="protein sequence ID" value="CAF2083384.1"/>
    <property type="molecule type" value="Genomic_DNA"/>
</dbReference>
<evidence type="ECO:0000313" key="4">
    <source>
        <dbReference type="Proteomes" id="UP000663834"/>
    </source>
</evidence>
<dbReference type="Proteomes" id="UP000663824">
    <property type="component" value="Unassembled WGS sequence"/>
</dbReference>
<dbReference type="Proteomes" id="UP000663834">
    <property type="component" value="Unassembled WGS sequence"/>
</dbReference>
<reference evidence="2" key="1">
    <citation type="submission" date="2021-02" db="EMBL/GenBank/DDBJ databases">
        <authorList>
            <person name="Nowell W R."/>
        </authorList>
    </citation>
    <scope>NUCLEOTIDE SEQUENCE</scope>
</reference>
<evidence type="ECO:0000313" key="3">
    <source>
        <dbReference type="EMBL" id="CAF2083384.1"/>
    </source>
</evidence>
<evidence type="ECO:0000313" key="2">
    <source>
        <dbReference type="EMBL" id="CAF1667101.1"/>
    </source>
</evidence>
<comment type="caution">
    <text evidence="2">The sequence shown here is derived from an EMBL/GenBank/DDBJ whole genome shotgun (WGS) entry which is preliminary data.</text>
</comment>
<keyword evidence="1" id="KW-0812">Transmembrane</keyword>
<proteinExistence type="predicted"/>
<accession>A0A816FWM0</accession>